<dbReference type="SMART" id="SM00534">
    <property type="entry name" value="MUTSac"/>
    <property type="match status" value="1"/>
</dbReference>
<evidence type="ECO:0000256" key="2">
    <source>
        <dbReference type="ARBA" id="ARBA00022730"/>
    </source>
</evidence>
<keyword evidence="7 9" id="KW-0694">RNA-binding</keyword>
<keyword evidence="2 9" id="KW-0699">rRNA-binding</keyword>
<dbReference type="KEGG" id="tnr:Thena_0750"/>
<dbReference type="GO" id="GO:0072344">
    <property type="term" value="P:rescue of stalled ribosome"/>
    <property type="evidence" value="ECO:0007669"/>
    <property type="project" value="UniProtKB-UniRule"/>
</dbReference>
<dbReference type="GO" id="GO:0140664">
    <property type="term" value="F:ATP-dependent DNA damage sensor activity"/>
    <property type="evidence" value="ECO:0007669"/>
    <property type="project" value="InterPro"/>
</dbReference>
<dbReference type="GO" id="GO:0045910">
    <property type="term" value="P:negative regulation of DNA recombination"/>
    <property type="evidence" value="ECO:0007669"/>
    <property type="project" value="InterPro"/>
</dbReference>
<dbReference type="EC" id="3.1.-.-" evidence="9"/>
<organism evidence="12 13">
    <name type="scientific">Thermodesulfobium narugense DSM 14796</name>
    <dbReference type="NCBI Taxonomy" id="747365"/>
    <lineage>
        <taxon>Bacteria</taxon>
        <taxon>Pseudomonadati</taxon>
        <taxon>Thermodesulfobiota</taxon>
        <taxon>Thermodesulfobiia</taxon>
        <taxon>Thermodesulfobiales</taxon>
        <taxon>Thermodesulfobiaceae</taxon>
        <taxon>Thermodesulfobium</taxon>
    </lineage>
</organism>
<dbReference type="STRING" id="747365.Thena_0750"/>
<keyword evidence="4 9" id="KW-0255">Endonuclease</keyword>
<evidence type="ECO:0000313" key="12">
    <source>
        <dbReference type="EMBL" id="AEE14384.1"/>
    </source>
</evidence>
<evidence type="ECO:0000256" key="9">
    <source>
        <dbReference type="HAMAP-Rule" id="MF_00092"/>
    </source>
</evidence>
<evidence type="ECO:0000256" key="8">
    <source>
        <dbReference type="ARBA" id="ARBA00023125"/>
    </source>
</evidence>
<dbReference type="Proteomes" id="UP000011765">
    <property type="component" value="Chromosome"/>
</dbReference>
<dbReference type="SUPFAM" id="SSF52540">
    <property type="entry name" value="P-loop containing nucleoside triphosphate hydrolases"/>
    <property type="match status" value="1"/>
</dbReference>
<dbReference type="InterPro" id="IPR000432">
    <property type="entry name" value="DNA_mismatch_repair_MutS_C"/>
</dbReference>
<dbReference type="AlphaFoldDB" id="M1E8B9"/>
<dbReference type="EC" id="3.6.4.-" evidence="9"/>
<dbReference type="PROSITE" id="PS50828">
    <property type="entry name" value="SMR"/>
    <property type="match status" value="1"/>
</dbReference>
<evidence type="ECO:0000256" key="10">
    <source>
        <dbReference type="SAM" id="Coils"/>
    </source>
</evidence>
<dbReference type="GO" id="GO:0030983">
    <property type="term" value="F:mismatched DNA binding"/>
    <property type="evidence" value="ECO:0007669"/>
    <property type="project" value="InterPro"/>
</dbReference>
<dbReference type="GO" id="GO:0005524">
    <property type="term" value="F:ATP binding"/>
    <property type="evidence" value="ECO:0007669"/>
    <property type="project" value="UniProtKB-UniRule"/>
</dbReference>
<dbReference type="HAMAP" id="MF_00092">
    <property type="entry name" value="MutS2"/>
    <property type="match status" value="1"/>
</dbReference>
<evidence type="ECO:0000313" key="13">
    <source>
        <dbReference type="Proteomes" id="UP000011765"/>
    </source>
</evidence>
<dbReference type="SMART" id="SM00533">
    <property type="entry name" value="MUTSd"/>
    <property type="match status" value="1"/>
</dbReference>
<dbReference type="Gene3D" id="3.30.1370.110">
    <property type="match status" value="1"/>
</dbReference>
<dbReference type="SMART" id="SM00463">
    <property type="entry name" value="SMR"/>
    <property type="match status" value="1"/>
</dbReference>
<feature type="domain" description="Smr" evidence="11">
    <location>
        <begin position="699"/>
        <end position="774"/>
    </location>
</feature>
<dbReference type="EMBL" id="CP002690">
    <property type="protein sequence ID" value="AEE14384.1"/>
    <property type="molecule type" value="Genomic_DNA"/>
</dbReference>
<dbReference type="InterPro" id="IPR036063">
    <property type="entry name" value="Smr_dom_sf"/>
</dbReference>
<feature type="coiled-coil region" evidence="10">
    <location>
        <begin position="144"/>
        <end position="178"/>
    </location>
</feature>
<dbReference type="GO" id="GO:0019843">
    <property type="term" value="F:rRNA binding"/>
    <property type="evidence" value="ECO:0007669"/>
    <property type="project" value="UniProtKB-UniRule"/>
</dbReference>
<sequence length="774" mass="89031">MSFKFDADDLDYKDVLKIICKKAFLPFVKENILNIKPLEIFELKIRQKCINDAINIIWKYSDPRERLQEIAIDSLVNYKNHLPFSFKNYFGLLLFLKAVSSIREFFLKTELNFNFFYDSSLKLNFPQKFFNLLINIFDDEGNIKDSASEKLGEIRKNIKKLEKELNSLLNDYIRGENKKYFQESIILERNGFYLLPVKIEYLDKIPGTIRDTSASGLTAYVEPYISAQIVSKIRLKREEELNELKLILKNLDKNFSDNKAIIQECVDFYETVDFFFSLGIYAKENNCIKPEYVDEMVIDFKNAKHPLLKNPIGQDFLLNKNLRGFILTGPNGGGKSVALKNLGLNVFLALSGLFVHASSAKIGPFKGLYSDLCDIQDLSLGLSSFTYHIDRLKHFLENDLKNVIILIDELGSGTDPKEGYALAKSIIKYLLTKGAFVCITTHIAELKITNIEGFQIAIGAMEYDKNSNLPTYRLVWNSVGNSHALDVAKKMGLPLEIISDAKEYLIGDRVYNEMIKLNELTEFYYKKVEELNNKEKILENERKFLKEKFEQLERDMKEQYEEKISQLNKLLSSVNLVAKELKRNLNQPKKDLVLESLKKWEELSSLINEKVLKREETSKDKIEINIGDYVNISTMNISGKVIKKQGKRSLVQTDKSKIWVDNSLLVFDKNESDKKLSKEYSNTFSVLSNLKNMGPNVEISVRGLRAEEAIQRVEKFIDKSLISNVPYVRIVHGKGEGILRKIIHEILEKHPQVKSFNLADPHEGGAGVTIVHFK</sequence>
<protein>
    <recommendedName>
        <fullName evidence="9">Endonuclease MutS2</fullName>
        <ecNumber evidence="9">3.1.-.-</ecNumber>
    </recommendedName>
    <alternativeName>
        <fullName evidence="9">Ribosome-associated protein quality control-upstream factor</fullName>
        <shortName evidence="9">RQC-upstream factor</shortName>
        <shortName evidence="9">RqcU</shortName>
        <ecNumber evidence="9">3.6.4.-</ecNumber>
    </alternativeName>
</protein>
<dbReference type="GO" id="GO:0006298">
    <property type="term" value="P:mismatch repair"/>
    <property type="evidence" value="ECO:0007669"/>
    <property type="project" value="InterPro"/>
</dbReference>
<gene>
    <name evidence="9" type="primary">mutS2</name>
    <name evidence="9" type="synonym">rqcU</name>
    <name evidence="12" type="ORF">Thena_0750</name>
</gene>
<comment type="function">
    <text evidence="9">Acts as a ribosome collision sensor, splitting the ribosome into its 2 subunits. Detects stalled/collided 70S ribosomes which it binds and splits by an ATP-hydrolysis driven conformational change. Acts upstream of the ribosome quality control system (RQC), a ribosome-associated complex that mediates the extraction of incompletely synthesized nascent chains from stalled ribosomes and their subsequent degradation. Probably generates substrates for RQC.</text>
</comment>
<accession>M1E8B9</accession>
<name>M1E8B9_9BACT</name>
<dbReference type="NCBIfam" id="TIGR01069">
    <property type="entry name" value="mutS2"/>
    <property type="match status" value="1"/>
</dbReference>
<dbReference type="InterPro" id="IPR027417">
    <property type="entry name" value="P-loop_NTPase"/>
</dbReference>
<keyword evidence="10" id="KW-0175">Coiled coil</keyword>
<reference evidence="12 13" key="1">
    <citation type="submission" date="2011-04" db="EMBL/GenBank/DDBJ databases">
        <title>The complete genome of Thermodesulfobium narugense DSM 14796.</title>
        <authorList>
            <consortium name="US DOE Joint Genome Institute (JGI-PGF)"/>
            <person name="Lucas S."/>
            <person name="Han J."/>
            <person name="Lapidus A."/>
            <person name="Bruce D."/>
            <person name="Goodwin L."/>
            <person name="Pitluck S."/>
            <person name="Peters L."/>
            <person name="Kyrpides N."/>
            <person name="Mavromatis K."/>
            <person name="Pagani I."/>
            <person name="Ivanova N."/>
            <person name="Ovchinnikova G."/>
            <person name="Zhang X."/>
            <person name="Saunders L."/>
            <person name="Detter J.C."/>
            <person name="Tapia R."/>
            <person name="Han C."/>
            <person name="Land M."/>
            <person name="Hauser L."/>
            <person name="Markowitz V."/>
            <person name="Cheng J.-F."/>
            <person name="Hugenholtz P."/>
            <person name="Woyke T."/>
            <person name="Wu D."/>
            <person name="Spring S."/>
            <person name="Schroeder M."/>
            <person name="Brambilla E."/>
            <person name="Klenk H.-P."/>
            <person name="Eisen J.A."/>
        </authorList>
    </citation>
    <scope>NUCLEOTIDE SEQUENCE [LARGE SCALE GENOMIC DNA]</scope>
    <source>
        <strain evidence="12 13">DSM 14796</strain>
    </source>
</reference>
<dbReference type="InterPro" id="IPR005747">
    <property type="entry name" value="MutS2"/>
</dbReference>
<dbReference type="Pfam" id="PF00488">
    <property type="entry name" value="MutS_V"/>
    <property type="match status" value="1"/>
</dbReference>
<comment type="function">
    <text evidence="9">Endonuclease that is involved in the suppression of homologous recombination and thus may have a key role in the control of bacterial genetic diversity.</text>
</comment>
<dbReference type="InterPro" id="IPR007696">
    <property type="entry name" value="DNA_mismatch_repair_MutS_core"/>
</dbReference>
<evidence type="ECO:0000256" key="1">
    <source>
        <dbReference type="ARBA" id="ARBA00022722"/>
    </source>
</evidence>
<keyword evidence="3 9" id="KW-0547">Nucleotide-binding</keyword>
<proteinExistence type="inferred from homology"/>
<dbReference type="InterPro" id="IPR045076">
    <property type="entry name" value="MutS"/>
</dbReference>
<dbReference type="InterPro" id="IPR002625">
    <property type="entry name" value="Smr_dom"/>
</dbReference>
<dbReference type="PANTHER" id="PTHR48466">
    <property type="entry name" value="OS10G0509000 PROTEIN-RELATED"/>
    <property type="match status" value="1"/>
</dbReference>
<dbReference type="HOGENOM" id="CLU_011252_2_1_9"/>
<dbReference type="GO" id="GO:0043023">
    <property type="term" value="F:ribosomal large subunit binding"/>
    <property type="evidence" value="ECO:0007669"/>
    <property type="project" value="UniProtKB-UniRule"/>
</dbReference>
<evidence type="ECO:0000256" key="6">
    <source>
        <dbReference type="ARBA" id="ARBA00022840"/>
    </source>
</evidence>
<dbReference type="eggNOG" id="COG1193">
    <property type="taxonomic scope" value="Bacteria"/>
</dbReference>
<dbReference type="Pfam" id="PF01713">
    <property type="entry name" value="Smr"/>
    <property type="match status" value="1"/>
</dbReference>
<dbReference type="PANTHER" id="PTHR48466:SF2">
    <property type="entry name" value="OS10G0509000 PROTEIN"/>
    <property type="match status" value="1"/>
</dbReference>
<dbReference type="InterPro" id="IPR036187">
    <property type="entry name" value="DNA_mismatch_repair_MutS_sf"/>
</dbReference>
<dbReference type="SUPFAM" id="SSF48334">
    <property type="entry name" value="DNA repair protein MutS, domain III"/>
    <property type="match status" value="1"/>
</dbReference>
<dbReference type="Gene3D" id="3.40.50.300">
    <property type="entry name" value="P-loop containing nucleotide triphosphate hydrolases"/>
    <property type="match status" value="1"/>
</dbReference>
<evidence type="ECO:0000256" key="4">
    <source>
        <dbReference type="ARBA" id="ARBA00022759"/>
    </source>
</evidence>
<feature type="binding site" evidence="9">
    <location>
        <begin position="329"/>
        <end position="336"/>
    </location>
    <ligand>
        <name>ATP</name>
        <dbReference type="ChEBI" id="CHEBI:30616"/>
    </ligand>
</feature>
<evidence type="ECO:0000256" key="5">
    <source>
        <dbReference type="ARBA" id="ARBA00022801"/>
    </source>
</evidence>
<evidence type="ECO:0000256" key="3">
    <source>
        <dbReference type="ARBA" id="ARBA00022741"/>
    </source>
</evidence>
<comment type="subunit">
    <text evidence="9">Homodimer. Binds to stalled ribosomes, contacting rRNA.</text>
</comment>
<comment type="similarity">
    <text evidence="9">Belongs to the DNA mismatch repair MutS family. MutS2 subfamily.</text>
</comment>
<dbReference type="PIRSF" id="PIRSF005814">
    <property type="entry name" value="MutS_YshD"/>
    <property type="match status" value="1"/>
</dbReference>
<keyword evidence="5 9" id="KW-0378">Hydrolase</keyword>
<evidence type="ECO:0000256" key="7">
    <source>
        <dbReference type="ARBA" id="ARBA00022884"/>
    </source>
</evidence>
<keyword evidence="8 9" id="KW-0238">DNA-binding</keyword>
<keyword evidence="6 9" id="KW-0067">ATP-binding</keyword>
<dbReference type="OrthoDB" id="9808166at2"/>
<dbReference type="GO" id="GO:0004519">
    <property type="term" value="F:endonuclease activity"/>
    <property type="evidence" value="ECO:0007669"/>
    <property type="project" value="UniProtKB-UniRule"/>
</dbReference>
<dbReference type="FunFam" id="3.30.1370.110:FF:000004">
    <property type="entry name" value="Endonuclease MutS2"/>
    <property type="match status" value="1"/>
</dbReference>
<dbReference type="SUPFAM" id="SSF160443">
    <property type="entry name" value="SMR domain-like"/>
    <property type="match status" value="1"/>
</dbReference>
<keyword evidence="1 9" id="KW-0540">Nuclease</keyword>
<dbReference type="GO" id="GO:0016887">
    <property type="term" value="F:ATP hydrolysis activity"/>
    <property type="evidence" value="ECO:0007669"/>
    <property type="project" value="InterPro"/>
</dbReference>
<evidence type="ECO:0000259" key="11">
    <source>
        <dbReference type="PROSITE" id="PS50828"/>
    </source>
</evidence>
<feature type="coiled-coil region" evidence="10">
    <location>
        <begin position="521"/>
        <end position="584"/>
    </location>
</feature>
<keyword evidence="13" id="KW-1185">Reference proteome</keyword>
<dbReference type="RefSeq" id="WP_013756111.1">
    <property type="nucleotide sequence ID" value="NC_015499.1"/>
</dbReference>